<protein>
    <recommendedName>
        <fullName evidence="4">5'-deoxyadenosine deaminase</fullName>
        <shortName evidence="4">5'-dA deaminase</shortName>
        <ecNumber evidence="4">3.5.4.41</ecNumber>
    </recommendedName>
    <alternativeName>
        <fullName evidence="4">5'-methylthioadenosine deaminase</fullName>
        <shortName evidence="4">MTA deaminase</shortName>
        <ecNumber evidence="4">3.5.4.31</ecNumber>
    </alternativeName>
    <alternativeName>
        <fullName evidence="4">Adenosine deaminase</fullName>
        <ecNumber evidence="4">3.5.4.4</ecNumber>
    </alternativeName>
    <alternativeName>
        <fullName evidence="4">S-adenosylhomocysteine deaminase</fullName>
        <shortName evidence="4">SAH deaminase</shortName>
        <ecNumber evidence="4">3.5.4.28</ecNumber>
    </alternativeName>
</protein>
<comment type="catalytic activity">
    <reaction evidence="4">
        <text>S-methyl-5'-thioadenosine + H2O + H(+) = S-methyl-5'-thioinosine + NH4(+)</text>
        <dbReference type="Rhea" id="RHEA:25025"/>
        <dbReference type="ChEBI" id="CHEBI:15377"/>
        <dbReference type="ChEBI" id="CHEBI:15378"/>
        <dbReference type="ChEBI" id="CHEBI:17509"/>
        <dbReference type="ChEBI" id="CHEBI:28938"/>
        <dbReference type="ChEBI" id="CHEBI:48595"/>
        <dbReference type="EC" id="3.5.4.31"/>
    </reaction>
</comment>
<dbReference type="InterPro" id="IPR006680">
    <property type="entry name" value="Amidohydro-rel"/>
</dbReference>
<reference evidence="8" key="1">
    <citation type="journal article" date="2018" name="Genome Announc.">
        <title>Complete Genome Sequence of the Methanococcus maripaludis Type Strain JJ (DSM 2067), a Model for Selenoprotein Synthesis in Archaea.</title>
        <authorList>
            <person name="Poehlein A."/>
            <person name="Heym D."/>
            <person name="Quitzke V."/>
            <person name="Fersch J."/>
            <person name="Daniel R."/>
            <person name="Rother M."/>
        </authorList>
    </citation>
    <scope>NUCLEOTIDE SEQUENCE [LARGE SCALE GENOMIC DNA]</scope>
    <source>
        <strain evidence="8">DSM 2067</strain>
    </source>
</reference>
<dbReference type="InterPro" id="IPR050287">
    <property type="entry name" value="MTA/SAH_deaminase"/>
</dbReference>
<evidence type="ECO:0000256" key="4">
    <source>
        <dbReference type="HAMAP-Rule" id="MF_01281"/>
    </source>
</evidence>
<feature type="binding site" evidence="4">
    <location>
        <position position="59"/>
    </location>
    <ligand>
        <name>Zn(2+)</name>
        <dbReference type="ChEBI" id="CHEBI:29105"/>
    </ligand>
</feature>
<dbReference type="EC" id="3.5.4.41" evidence="4"/>
<proteinExistence type="inferred from homology"/>
<evidence type="ECO:0000256" key="3">
    <source>
        <dbReference type="ARBA" id="ARBA00022833"/>
    </source>
</evidence>
<feature type="binding site" evidence="4">
    <location>
        <position position="205"/>
    </location>
    <ligand>
        <name>Zn(2+)</name>
        <dbReference type="ChEBI" id="CHEBI:29105"/>
    </ligand>
</feature>
<comment type="miscellaneous">
    <text evidence="4">SAH is a product of SAM methyltransferases and is known to be a feedback inhibitor of these enzymes. As a result of this inhibition, organisms have evolved efficient enzymes to metabolize SAH via different pathways. The pathway found in methanogens differs from the canonical pathway, it uses the deamination of S-adenosyl-L-homocysteine to form S-inosyl-L-homocysteine for the regeneration of SAM from S-adenosyl-L-homocysteine. 5'-deoxyadenosine is a radical SAM enzyme reaction product which strongly inhibits radical SAM enzymes. A pathway for removing this product must be present in methanogens where the MTA/SAH nucleosidase which normally metabolizes this compound is absent.</text>
</comment>
<comment type="similarity">
    <text evidence="4">Belongs to the metallo-dependent hydrolases superfamily. MTA/SAH deaminase family.</text>
</comment>
<evidence type="ECO:0000313" key="7">
    <source>
        <dbReference type="EMBL" id="MBA2863235.1"/>
    </source>
</evidence>
<dbReference type="HAMAP" id="MF_01281">
    <property type="entry name" value="MTA_SAH_deamin"/>
    <property type="match status" value="1"/>
</dbReference>
<dbReference type="Pfam" id="PF01979">
    <property type="entry name" value="Amidohydro_1"/>
    <property type="match status" value="1"/>
</dbReference>
<dbReference type="EMBL" id="CP026606">
    <property type="protein sequence ID" value="AVB76726.1"/>
    <property type="molecule type" value="Genomic_DNA"/>
</dbReference>
<keyword evidence="2 4" id="KW-0378">Hydrolase</keyword>
<feature type="binding site" evidence="4">
    <location>
        <position position="86"/>
    </location>
    <ligand>
        <name>substrate</name>
    </ligand>
</feature>
<comment type="catalytic activity">
    <reaction evidence="4">
        <text>S-adenosyl-L-homocysteine + H2O + H(+) = S-inosyl-L-homocysteine + NH4(+)</text>
        <dbReference type="Rhea" id="RHEA:20716"/>
        <dbReference type="ChEBI" id="CHEBI:15377"/>
        <dbReference type="ChEBI" id="CHEBI:15378"/>
        <dbReference type="ChEBI" id="CHEBI:28938"/>
        <dbReference type="ChEBI" id="CHEBI:57856"/>
        <dbReference type="ChEBI" id="CHEBI:57985"/>
        <dbReference type="EC" id="3.5.4.28"/>
    </reaction>
</comment>
<dbReference type="RefSeq" id="WP_104838183.1">
    <property type="nucleotide sequence ID" value="NZ_CP026606.1"/>
</dbReference>
<comment type="catalytic activity">
    <reaction evidence="4">
        <text>5'-deoxyadenosine + H2O + H(+) = 5'-deoxyinosine + NH4(+)</text>
        <dbReference type="Rhea" id="RHEA:42892"/>
        <dbReference type="ChEBI" id="CHEBI:15377"/>
        <dbReference type="ChEBI" id="CHEBI:15378"/>
        <dbReference type="ChEBI" id="CHEBI:17319"/>
        <dbReference type="ChEBI" id="CHEBI:28938"/>
        <dbReference type="ChEBI" id="CHEBI:82775"/>
        <dbReference type="EC" id="3.5.4.41"/>
    </reaction>
</comment>
<dbReference type="EC" id="3.5.4.28" evidence="4"/>
<dbReference type="InterPro" id="IPR023512">
    <property type="entry name" value="Deaminase_MtaD/DadD"/>
</dbReference>
<evidence type="ECO:0000259" key="5">
    <source>
        <dbReference type="Pfam" id="PF01979"/>
    </source>
</evidence>
<dbReference type="GO" id="GO:0090614">
    <property type="term" value="F:5'-methylthioadenosine deaminase activity"/>
    <property type="evidence" value="ECO:0007669"/>
    <property type="project" value="UniProtKB-EC"/>
</dbReference>
<feature type="binding site" evidence="4">
    <location>
        <position position="294"/>
    </location>
    <ligand>
        <name>Zn(2+)</name>
        <dbReference type="ChEBI" id="CHEBI:29105"/>
    </ligand>
</feature>
<dbReference type="GO" id="GO:0046872">
    <property type="term" value="F:metal ion binding"/>
    <property type="evidence" value="ECO:0007669"/>
    <property type="project" value="UniProtKB-KW"/>
</dbReference>
<dbReference type="KEGG" id="mmad:MMJJ_13470"/>
<dbReference type="EC" id="3.5.4.4" evidence="4"/>
<feature type="domain" description="Amidohydrolase-related" evidence="5">
    <location>
        <begin position="48"/>
        <end position="395"/>
    </location>
</feature>
<feature type="binding site" evidence="4">
    <location>
        <position position="57"/>
    </location>
    <ligand>
        <name>Zn(2+)</name>
        <dbReference type="ChEBI" id="CHEBI:29105"/>
    </ligand>
</feature>
<comment type="subunit">
    <text evidence="4">Homotetramer.</text>
</comment>
<dbReference type="GO" id="GO:0050270">
    <property type="term" value="F:S-adenosylhomocysteine deaminase activity"/>
    <property type="evidence" value="ECO:0007669"/>
    <property type="project" value="UniProtKB-EC"/>
</dbReference>
<keyword evidence="1 4" id="KW-0479">Metal-binding</keyword>
<dbReference type="EMBL" id="JACDUO010000001">
    <property type="protein sequence ID" value="MBA2863235.1"/>
    <property type="molecule type" value="Genomic_DNA"/>
</dbReference>
<dbReference type="Proteomes" id="UP000567099">
    <property type="component" value="Unassembled WGS sequence"/>
</dbReference>
<comment type="cofactor">
    <cofactor evidence="4">
        <name>Zn(2+)</name>
        <dbReference type="ChEBI" id="CHEBI:29105"/>
    </cofactor>
    <text evidence="4">Binds 1 zinc ion per subunit.</text>
</comment>
<evidence type="ECO:0000313" key="9">
    <source>
        <dbReference type="Proteomes" id="UP000567099"/>
    </source>
</evidence>
<dbReference type="InterPro" id="IPR032466">
    <property type="entry name" value="Metal_Hydrolase"/>
</dbReference>
<dbReference type="GeneID" id="36102434"/>
<reference evidence="7 9" key="3">
    <citation type="submission" date="2020-07" db="EMBL/GenBank/DDBJ databases">
        <title>Genomic Encyclopedia of Type Strains, Phase IV (KMG-V): Genome sequencing to study the core and pangenomes of soil and plant-associated prokaryotes.</title>
        <authorList>
            <person name="Whitman W."/>
        </authorList>
    </citation>
    <scope>NUCLEOTIDE SEQUENCE [LARGE SCALE GENOMIC DNA]</scope>
    <source>
        <strain evidence="7 9">C13</strain>
    </source>
</reference>
<dbReference type="CDD" id="cd01298">
    <property type="entry name" value="ATZ_TRZ_like"/>
    <property type="match status" value="1"/>
</dbReference>
<comment type="pathway">
    <text evidence="4">Amino-acid biosynthesis; S-adenosyl-L-methionine biosynthesis.</text>
</comment>
<reference evidence="6" key="2">
    <citation type="submission" date="2018-02" db="EMBL/GenBank/DDBJ databases">
        <title>Complete genome sequence of the Methanococcus maripaludis type strain JJ (DSM 2067), a model for selenoprotein synthesis in Archaea.</title>
        <authorList>
            <person name="Poehlein A."/>
            <person name="Heym D."/>
            <person name="Quitzke V."/>
            <person name="Fersch J."/>
            <person name="Daniel R."/>
            <person name="Rother M."/>
        </authorList>
    </citation>
    <scope>NUCLEOTIDE SEQUENCE [LARGE SCALE GENOMIC DNA]</scope>
    <source>
        <strain evidence="6">DSM 2067</strain>
    </source>
</reference>
<dbReference type="Gene3D" id="2.30.40.10">
    <property type="entry name" value="Urease, subunit C, domain 1"/>
    <property type="match status" value="1"/>
</dbReference>
<evidence type="ECO:0000256" key="1">
    <source>
        <dbReference type="ARBA" id="ARBA00022723"/>
    </source>
</evidence>
<dbReference type="GO" id="GO:0004000">
    <property type="term" value="F:adenosine deaminase activity"/>
    <property type="evidence" value="ECO:0007669"/>
    <property type="project" value="UniProtKB-UniRule"/>
</dbReference>
<evidence type="ECO:0000256" key="2">
    <source>
        <dbReference type="ARBA" id="ARBA00022801"/>
    </source>
</evidence>
<dbReference type="AlphaFoldDB" id="A0A2L1CCW6"/>
<comment type="function">
    <text evidence="4">Catalyzes the deamination of three SAM-derived enzymatic products, namely 5'-deoxyadenosine, S-adenosyl-L-homocysteine, and 5'-methylthioadenosine, to produce the inosine analogs. Can also deaminate adenosine. The preferred substrate for this enzyme is 5'-deoxyadenosine, but all these substrates are efficiently deaminated. Likely functions in a S-adenosyl-L-methionine (SAM) recycling pathway from S-adenosyl-L-homocysteine (SAH) produced from SAM-dependent methylation reactions. May also be involved in the recycling of 5'-deoxyadenosine, whereupon the 5'-deoxyribose moiety of 5'-deoxyinosine is further metabolized to deoxyhexoses used for the biosynthesis of aromatic amino acids in methanogens.</text>
</comment>
<dbReference type="Gene3D" id="3.20.20.140">
    <property type="entry name" value="Metal-dependent hydrolases"/>
    <property type="match status" value="1"/>
</dbReference>
<feature type="binding site" evidence="4">
    <location>
        <position position="294"/>
    </location>
    <ligand>
        <name>substrate</name>
    </ligand>
</feature>
<sequence length="422" mass="46744">MILVKDAIITGKKQDLLVDGNIIKKIGNISISEVSKDETEIIDGKNCVLIPGLINTHTHVPMSLFRGVADDIPLMEWLSGHIWPMESKLNEKIVYAGTLLGTIEMIKSGTTAFNDMYFFLDSIIKAVDETGIRSRIAYGMIDLFDEEKREKELKTAKESLEMIKNLNNSRINGALGPHAPYTCSKEILESTNALAREFNVPIHIHMNETLDEINQVVEKTGMRPFEYLNSFGFFDNVNTICAHCVHLSDSEIQIMKEKNIFAAHNPVSNLKLASGVSPVLKLLENNVPVTLGTDGCGSNNNMNLFEEIKAAALIHKGVNLNPVAVTAKEAFDFATLNGAKALNINSGEIKEGKLADFVLINMKKPYLTPKENIESHLVYSFNGAVDKVVIDGKLVLNDGKMVNIDEEKVYEIAEEAYFELAN</sequence>
<accession>A0A2L1CCW6</accession>
<dbReference type="InterPro" id="IPR011059">
    <property type="entry name" value="Metal-dep_hydrolase_composite"/>
</dbReference>
<organism evidence="6 8">
    <name type="scientific">Methanococcus maripaludis</name>
    <name type="common">Methanococcus deltae</name>
    <dbReference type="NCBI Taxonomy" id="39152"/>
    <lineage>
        <taxon>Archaea</taxon>
        <taxon>Methanobacteriati</taxon>
        <taxon>Methanobacteriota</taxon>
        <taxon>Methanomada group</taxon>
        <taxon>Methanococci</taxon>
        <taxon>Methanococcales</taxon>
        <taxon>Methanococcaceae</taxon>
        <taxon>Methanococcus</taxon>
    </lineage>
</organism>
<gene>
    <name evidence="6" type="primary">pstK</name>
    <name evidence="4" type="synonym">dadD</name>
    <name evidence="7" type="ORF">HNP94_000235</name>
    <name evidence="6" type="ORF">MMJJ_13470</name>
</gene>
<dbReference type="SUPFAM" id="SSF51338">
    <property type="entry name" value="Composite domain of metallo-dependent hydrolases"/>
    <property type="match status" value="1"/>
</dbReference>
<dbReference type="Proteomes" id="UP000239462">
    <property type="component" value="Chromosome"/>
</dbReference>
<dbReference type="FunFam" id="3.20.20.140:FF:000014">
    <property type="entry name" value="5-methylthioadenosine/S-adenosylhomocysteine deaminase"/>
    <property type="match status" value="1"/>
</dbReference>
<keyword evidence="3 4" id="KW-0862">Zinc</keyword>
<dbReference type="UniPathway" id="UPA00315"/>
<comment type="caution">
    <text evidence="4">Lacks conserved residue(s) required for the propagation of feature annotation.</text>
</comment>
<evidence type="ECO:0000313" key="8">
    <source>
        <dbReference type="Proteomes" id="UP000239462"/>
    </source>
</evidence>
<evidence type="ECO:0000313" key="6">
    <source>
        <dbReference type="EMBL" id="AVB76726.1"/>
    </source>
</evidence>
<name>A0A2L1CCW6_METMI</name>
<feature type="binding site" evidence="4">
    <location>
        <position position="208"/>
    </location>
    <ligand>
        <name>substrate</name>
    </ligand>
</feature>
<comment type="catalytic activity">
    <reaction evidence="4">
        <text>adenosine + H2O + H(+) = inosine + NH4(+)</text>
        <dbReference type="Rhea" id="RHEA:24408"/>
        <dbReference type="ChEBI" id="CHEBI:15377"/>
        <dbReference type="ChEBI" id="CHEBI:15378"/>
        <dbReference type="ChEBI" id="CHEBI:16335"/>
        <dbReference type="ChEBI" id="CHEBI:17596"/>
        <dbReference type="ChEBI" id="CHEBI:28938"/>
        <dbReference type="EC" id="3.5.4.4"/>
    </reaction>
</comment>
<dbReference type="GO" id="GO:0006556">
    <property type="term" value="P:S-adenosylmethionine biosynthetic process"/>
    <property type="evidence" value="ECO:0007669"/>
    <property type="project" value="UniProtKB-UniRule"/>
</dbReference>
<feature type="binding site" evidence="4">
    <location>
        <position position="178"/>
    </location>
    <ligand>
        <name>substrate</name>
    </ligand>
</feature>
<dbReference type="EC" id="3.5.4.31" evidence="4"/>
<dbReference type="SUPFAM" id="SSF51556">
    <property type="entry name" value="Metallo-dependent hydrolases"/>
    <property type="match status" value="1"/>
</dbReference>
<dbReference type="PANTHER" id="PTHR43794">
    <property type="entry name" value="AMINOHYDROLASE SSNA-RELATED"/>
    <property type="match status" value="1"/>
</dbReference>
<dbReference type="GO" id="GO:0090613">
    <property type="term" value="F:5'-deoxyadenosine deaminase activity"/>
    <property type="evidence" value="ECO:0007669"/>
    <property type="project" value="UniProtKB-UniRule"/>
</dbReference>
<dbReference type="PANTHER" id="PTHR43794:SF11">
    <property type="entry name" value="AMIDOHYDROLASE-RELATED DOMAIN-CONTAINING PROTEIN"/>
    <property type="match status" value="1"/>
</dbReference>